<evidence type="ECO:0000256" key="3">
    <source>
        <dbReference type="ARBA" id="ARBA00022475"/>
    </source>
</evidence>
<dbReference type="Pfam" id="PF01313">
    <property type="entry name" value="Bac_export_3"/>
    <property type="match status" value="1"/>
</dbReference>
<accession>A0A432MD54</accession>
<name>A0A432MD54_9BACT</name>
<comment type="similarity">
    <text evidence="2">Belongs to the FliQ/MopD/SpaQ family.</text>
</comment>
<proteinExistence type="inferred from homology"/>
<keyword evidence="4 7" id="KW-0812">Transmembrane</keyword>
<keyword evidence="3" id="KW-1003">Cell membrane</keyword>
<dbReference type="InterPro" id="IPR002191">
    <property type="entry name" value="Bac_export_3"/>
</dbReference>
<dbReference type="AlphaFoldDB" id="A0A432MD54"/>
<keyword evidence="5 7" id="KW-1133">Transmembrane helix</keyword>
<sequence length="89" mass="8997">MDDAVLVGAAREAARVALLLAAGPMGAALVVGVLAALGQAMTQMNEPTVGLVARLGAVAVVSVLLLPWLLSRWLEFASGMLGGFPELIG</sequence>
<evidence type="ECO:0000313" key="9">
    <source>
        <dbReference type="Proteomes" id="UP000280296"/>
    </source>
</evidence>
<comment type="subcellular location">
    <subcellularLocation>
        <location evidence="1">Cell membrane</location>
        <topology evidence="1">Multi-pass membrane protein</topology>
    </subcellularLocation>
</comment>
<evidence type="ECO:0000256" key="2">
    <source>
        <dbReference type="ARBA" id="ARBA00006156"/>
    </source>
</evidence>
<dbReference type="PANTHER" id="PTHR34040">
    <property type="entry name" value="FLAGELLAR BIOSYNTHETIC PROTEIN FLIQ"/>
    <property type="match status" value="1"/>
</dbReference>
<keyword evidence="9" id="KW-1185">Reference proteome</keyword>
<feature type="transmembrane region" description="Helical" evidence="7">
    <location>
        <begin position="49"/>
        <end position="70"/>
    </location>
</feature>
<evidence type="ECO:0000256" key="7">
    <source>
        <dbReference type="SAM" id="Phobius"/>
    </source>
</evidence>
<keyword evidence="8" id="KW-0969">Cilium</keyword>
<keyword evidence="8" id="KW-0966">Cell projection</keyword>
<dbReference type="Proteomes" id="UP000280296">
    <property type="component" value="Unassembled WGS sequence"/>
</dbReference>
<keyword evidence="6 7" id="KW-0472">Membrane</keyword>
<evidence type="ECO:0000256" key="4">
    <source>
        <dbReference type="ARBA" id="ARBA00022692"/>
    </source>
</evidence>
<dbReference type="GO" id="GO:0005886">
    <property type="term" value="C:plasma membrane"/>
    <property type="evidence" value="ECO:0007669"/>
    <property type="project" value="UniProtKB-SubCell"/>
</dbReference>
<dbReference type="EMBL" id="RYZH01000089">
    <property type="protein sequence ID" value="RUL81626.1"/>
    <property type="molecule type" value="Genomic_DNA"/>
</dbReference>
<comment type="caution">
    <text evidence="8">The sequence shown here is derived from an EMBL/GenBank/DDBJ whole genome shotgun (WGS) entry which is preliminary data.</text>
</comment>
<evidence type="ECO:0000256" key="6">
    <source>
        <dbReference type="ARBA" id="ARBA00023136"/>
    </source>
</evidence>
<gene>
    <name evidence="8" type="ORF">TsocGM_24885</name>
</gene>
<keyword evidence="8" id="KW-0282">Flagellum</keyword>
<dbReference type="PRINTS" id="PR00952">
    <property type="entry name" value="TYPE3IMQPROT"/>
</dbReference>
<reference evidence="8 9" key="2">
    <citation type="submission" date="2019-01" db="EMBL/GenBank/DDBJ databases">
        <title>Tautonia sociabilis, a novel thermotolerant planctomycete of Isosphaeraceae family, isolated from a 4000 m deep subterranean habitat.</title>
        <authorList>
            <person name="Kovaleva O.L."/>
            <person name="Elcheninov A.G."/>
            <person name="Van Heerden E."/>
            <person name="Toshchakov S.V."/>
            <person name="Novikov A."/>
            <person name="Bonch-Osmolovskaya E.A."/>
            <person name="Kublanov I.V."/>
        </authorList>
    </citation>
    <scope>NUCLEOTIDE SEQUENCE [LARGE SCALE GENOMIC DNA]</scope>
    <source>
        <strain evidence="8 9">GM2012</strain>
    </source>
</reference>
<organism evidence="8 9">
    <name type="scientific">Tautonia sociabilis</name>
    <dbReference type="NCBI Taxonomy" id="2080755"/>
    <lineage>
        <taxon>Bacteria</taxon>
        <taxon>Pseudomonadati</taxon>
        <taxon>Planctomycetota</taxon>
        <taxon>Planctomycetia</taxon>
        <taxon>Isosphaerales</taxon>
        <taxon>Isosphaeraceae</taxon>
        <taxon>Tautonia</taxon>
    </lineage>
</organism>
<evidence type="ECO:0000256" key="1">
    <source>
        <dbReference type="ARBA" id="ARBA00004651"/>
    </source>
</evidence>
<evidence type="ECO:0000313" key="8">
    <source>
        <dbReference type="EMBL" id="RUL81626.1"/>
    </source>
</evidence>
<evidence type="ECO:0000256" key="5">
    <source>
        <dbReference type="ARBA" id="ARBA00022989"/>
    </source>
</evidence>
<feature type="transmembrane region" description="Helical" evidence="7">
    <location>
        <begin position="16"/>
        <end position="37"/>
    </location>
</feature>
<dbReference type="GO" id="GO:0009306">
    <property type="term" value="P:protein secretion"/>
    <property type="evidence" value="ECO:0007669"/>
    <property type="project" value="InterPro"/>
</dbReference>
<dbReference type="PANTHER" id="PTHR34040:SF2">
    <property type="entry name" value="FLAGELLAR BIOSYNTHETIC PROTEIN FLIQ"/>
    <property type="match status" value="1"/>
</dbReference>
<protein>
    <submittedName>
        <fullName evidence="8">Flagellar biosynthetic protein FliQ</fullName>
    </submittedName>
</protein>
<dbReference type="RefSeq" id="WP_126728164.1">
    <property type="nucleotide sequence ID" value="NZ_RYZH01000089.1"/>
</dbReference>
<reference evidence="8 9" key="1">
    <citation type="submission" date="2018-12" db="EMBL/GenBank/DDBJ databases">
        <authorList>
            <person name="Toschakov S.V."/>
        </authorList>
    </citation>
    <scope>NUCLEOTIDE SEQUENCE [LARGE SCALE GENOMIC DNA]</scope>
    <source>
        <strain evidence="8 9">GM2012</strain>
    </source>
</reference>